<sequence length="370" mass="42345">MIKMTELLETSMATRRNERVPVTGADEALEQFLKFRPPEFYGDVEQEIKAELFLRQPNDIYDTLKYEDALRVTFAAFRIRGMAKDWWLRASEARTLKNQPWTWNDFQEEFKKEYIPRWVREQREDEFQQLRPGNLTVAQYTAKFNRLAKVELQRALAPLPPMGFAAAVEAVTRTEMADQAVIQRKTIIGSATAPYKHPGQGPWKPRDFKRSRGEQRTGNEGRPTLTPGGSHIICTYCGRSGHVAEMCYRKLRLCFKCGKPGHTKDQCPEMQQVTPEMSRKAGRPPVMRGTTEGRNNKPQVKAKVYALDGLPVYTEAEVVEGMIKIFSQLARVLIDPGATHLHFIKHIPIPPVNMHYQLIVSTPMGVNELT</sequence>
<name>A0ACB9ZZK5_CATRO</name>
<gene>
    <name evidence="1" type="ORF">M9H77_30923</name>
</gene>
<organism evidence="1 2">
    <name type="scientific">Catharanthus roseus</name>
    <name type="common">Madagascar periwinkle</name>
    <name type="synonym">Vinca rosea</name>
    <dbReference type="NCBI Taxonomy" id="4058"/>
    <lineage>
        <taxon>Eukaryota</taxon>
        <taxon>Viridiplantae</taxon>
        <taxon>Streptophyta</taxon>
        <taxon>Embryophyta</taxon>
        <taxon>Tracheophyta</taxon>
        <taxon>Spermatophyta</taxon>
        <taxon>Magnoliopsida</taxon>
        <taxon>eudicotyledons</taxon>
        <taxon>Gunneridae</taxon>
        <taxon>Pentapetalae</taxon>
        <taxon>asterids</taxon>
        <taxon>lamiids</taxon>
        <taxon>Gentianales</taxon>
        <taxon>Apocynaceae</taxon>
        <taxon>Rauvolfioideae</taxon>
        <taxon>Vinceae</taxon>
        <taxon>Catharanthinae</taxon>
        <taxon>Catharanthus</taxon>
    </lineage>
</organism>
<accession>A0ACB9ZZK5</accession>
<dbReference type="Proteomes" id="UP001060085">
    <property type="component" value="Linkage Group LG07"/>
</dbReference>
<keyword evidence="2" id="KW-1185">Reference proteome</keyword>
<protein>
    <submittedName>
        <fullName evidence="1">Uncharacterized protein</fullName>
    </submittedName>
</protein>
<evidence type="ECO:0000313" key="1">
    <source>
        <dbReference type="EMBL" id="KAI5653736.1"/>
    </source>
</evidence>
<proteinExistence type="predicted"/>
<reference evidence="2" key="1">
    <citation type="journal article" date="2023" name="Nat. Plants">
        <title>Single-cell RNA sequencing provides a high-resolution roadmap for understanding the multicellular compartmentation of specialized metabolism.</title>
        <authorList>
            <person name="Sun S."/>
            <person name="Shen X."/>
            <person name="Li Y."/>
            <person name="Li Y."/>
            <person name="Wang S."/>
            <person name="Li R."/>
            <person name="Zhang H."/>
            <person name="Shen G."/>
            <person name="Guo B."/>
            <person name="Wei J."/>
            <person name="Xu J."/>
            <person name="St-Pierre B."/>
            <person name="Chen S."/>
            <person name="Sun C."/>
        </authorList>
    </citation>
    <scope>NUCLEOTIDE SEQUENCE [LARGE SCALE GENOMIC DNA]</scope>
</reference>
<dbReference type="EMBL" id="CM044707">
    <property type="protein sequence ID" value="KAI5653736.1"/>
    <property type="molecule type" value="Genomic_DNA"/>
</dbReference>
<evidence type="ECO:0000313" key="2">
    <source>
        <dbReference type="Proteomes" id="UP001060085"/>
    </source>
</evidence>
<comment type="caution">
    <text evidence="1">The sequence shown here is derived from an EMBL/GenBank/DDBJ whole genome shotgun (WGS) entry which is preliminary data.</text>
</comment>